<sequence>MITEKEEYNIFTNLYEYKRLELERTSGVISQIHNQFCEDTVSKYNNYKEEIKKRCENLLYLCNIYYPINYQKITDKKKSCDVFNYWFNDDLVNINKQNILDSDFYTSISNYINKCLRINECNLNLHKIEDSEFNNLKILYDLYYNFYNKNILRNGVYVASKCTNGCSHKGICAELFNKNIDKCPMSKESKFCNELEQFRNKYNADNICDACPNVPPLKARQNDLPAEAFVDVKEQGTRTDGDQHIQEPESVPSNEDKYVIIPTVSSILIGIPLIIFLFKKVNENYEYKDNVKLIILKKVCYSFSCILLTGDFNGYDNLLSFLFRSYKCGKFPLQLKSTQKFTSSNLVTNLAISTAVDSGFEYME</sequence>
<gene>
    <name evidence="2" type="ORF">POVWA1_064560</name>
</gene>
<evidence type="ECO:0000313" key="3">
    <source>
        <dbReference type="Proteomes" id="UP000078555"/>
    </source>
</evidence>
<organism evidence="2 3">
    <name type="scientific">Plasmodium ovale wallikeri</name>
    <dbReference type="NCBI Taxonomy" id="864142"/>
    <lineage>
        <taxon>Eukaryota</taxon>
        <taxon>Sar</taxon>
        <taxon>Alveolata</taxon>
        <taxon>Apicomplexa</taxon>
        <taxon>Aconoidasida</taxon>
        <taxon>Haemosporida</taxon>
        <taxon>Plasmodiidae</taxon>
        <taxon>Plasmodium</taxon>
        <taxon>Plasmodium (Plasmodium)</taxon>
    </lineage>
</organism>
<keyword evidence="1" id="KW-0472">Membrane</keyword>
<protein>
    <submittedName>
        <fullName evidence="2">PIR Superfamily Protein</fullName>
    </submittedName>
</protein>
<proteinExistence type="predicted"/>
<accession>A0A1A9AAZ6</accession>
<keyword evidence="3" id="KW-1185">Reference proteome</keyword>
<evidence type="ECO:0000313" key="2">
    <source>
        <dbReference type="EMBL" id="SBT53370.1"/>
    </source>
</evidence>
<keyword evidence="1" id="KW-1133">Transmembrane helix</keyword>
<feature type="transmembrane region" description="Helical" evidence="1">
    <location>
        <begin position="258"/>
        <end position="278"/>
    </location>
</feature>
<name>A0A1A9AAZ6_PLAOA</name>
<reference evidence="3" key="1">
    <citation type="submission" date="2016-05" db="EMBL/GenBank/DDBJ databases">
        <authorList>
            <person name="Naeem R."/>
        </authorList>
    </citation>
    <scope>NUCLEOTIDE SEQUENCE [LARGE SCALE GENOMIC DNA]</scope>
</reference>
<keyword evidence="1" id="KW-0812">Transmembrane</keyword>
<evidence type="ECO:0000256" key="1">
    <source>
        <dbReference type="SAM" id="Phobius"/>
    </source>
</evidence>
<dbReference type="Proteomes" id="UP000078555">
    <property type="component" value="Unassembled WGS sequence"/>
</dbReference>
<dbReference type="EMBL" id="FLRD01000378">
    <property type="protein sequence ID" value="SBT53370.1"/>
    <property type="molecule type" value="Genomic_DNA"/>
</dbReference>
<dbReference type="AlphaFoldDB" id="A0A1A9AAZ6"/>